<evidence type="ECO:0000256" key="1">
    <source>
        <dbReference type="ARBA" id="ARBA00007806"/>
    </source>
</evidence>
<dbReference type="GO" id="GO:0005975">
    <property type="term" value="P:carbohydrate metabolic process"/>
    <property type="evidence" value="ECO:0007669"/>
    <property type="project" value="InterPro"/>
</dbReference>
<evidence type="ECO:0000259" key="5">
    <source>
        <dbReference type="Pfam" id="PF13802"/>
    </source>
</evidence>
<proteinExistence type="inferred from homology"/>
<dbReference type="PANTHER" id="PTHR43863">
    <property type="entry name" value="HYDROLASE, PUTATIVE (AFU_ORTHOLOGUE AFUA_1G03140)-RELATED"/>
    <property type="match status" value="1"/>
</dbReference>
<dbReference type="InterPro" id="IPR017853">
    <property type="entry name" value="GH"/>
</dbReference>
<dbReference type="PANTHER" id="PTHR43863:SF2">
    <property type="entry name" value="MALTASE-GLUCOAMYLASE"/>
    <property type="match status" value="1"/>
</dbReference>
<evidence type="ECO:0000256" key="3">
    <source>
        <dbReference type="SAM" id="SignalP"/>
    </source>
</evidence>
<evidence type="ECO:0000313" key="8">
    <source>
        <dbReference type="EMBL" id="MBB5059308.1"/>
    </source>
</evidence>
<comment type="caution">
    <text evidence="8">The sequence shown here is derived from an EMBL/GenBank/DDBJ whole genome shotgun (WGS) entry which is preliminary data.</text>
</comment>
<feature type="domain" description="Glycoside hydrolase family 31 TIM barrel" evidence="4">
    <location>
        <begin position="261"/>
        <end position="575"/>
    </location>
</feature>
<gene>
    <name evidence="8" type="ORF">HDF16_004031</name>
</gene>
<comment type="similarity">
    <text evidence="1 2">Belongs to the glycosyl hydrolase 31 family.</text>
</comment>
<feature type="domain" description="Glycosyl hydrolase family 31 C-terminal" evidence="7">
    <location>
        <begin position="584"/>
        <end position="670"/>
    </location>
</feature>
<protein>
    <submittedName>
        <fullName evidence="8">Alpha-D-xyloside xylohydrolase</fullName>
        <ecNumber evidence="8">3.2.1.177</ecNumber>
    </submittedName>
</protein>
<dbReference type="Pfam" id="PF13802">
    <property type="entry name" value="Gal_mutarotas_2"/>
    <property type="match status" value="1"/>
</dbReference>
<dbReference type="Pfam" id="PF17137">
    <property type="entry name" value="DUF5110"/>
    <property type="match status" value="1"/>
</dbReference>
<dbReference type="Gene3D" id="2.60.40.1760">
    <property type="entry name" value="glycosyl hydrolase (family 31)"/>
    <property type="match status" value="1"/>
</dbReference>
<dbReference type="Pfam" id="PF21365">
    <property type="entry name" value="Glyco_hydro_31_3rd"/>
    <property type="match status" value="1"/>
</dbReference>
<dbReference type="AlphaFoldDB" id="A0A7W7ZGH3"/>
<keyword evidence="2 8" id="KW-0326">Glycosidase</keyword>
<reference evidence="8 9" key="1">
    <citation type="submission" date="2020-08" db="EMBL/GenBank/DDBJ databases">
        <title>Genomic Encyclopedia of Type Strains, Phase IV (KMG-V): Genome sequencing to study the core and pangenomes of soil and plant-associated prokaryotes.</title>
        <authorList>
            <person name="Whitman W."/>
        </authorList>
    </citation>
    <scope>NUCLEOTIDE SEQUENCE [LARGE SCALE GENOMIC DNA]</scope>
    <source>
        <strain evidence="8 9">M8UP14</strain>
    </source>
</reference>
<dbReference type="EMBL" id="JACHIP010000005">
    <property type="protein sequence ID" value="MBB5059308.1"/>
    <property type="molecule type" value="Genomic_DNA"/>
</dbReference>
<keyword evidence="2 8" id="KW-0378">Hydrolase</keyword>
<dbReference type="InterPro" id="IPR051816">
    <property type="entry name" value="Glycosyl_Hydrolase_31"/>
</dbReference>
<dbReference type="GO" id="GO:0061634">
    <property type="term" value="F:alpha-D-xyloside xylohydrolase"/>
    <property type="evidence" value="ECO:0007669"/>
    <property type="project" value="UniProtKB-EC"/>
</dbReference>
<dbReference type="InterPro" id="IPR033403">
    <property type="entry name" value="DUF5110"/>
</dbReference>
<evidence type="ECO:0000259" key="6">
    <source>
        <dbReference type="Pfam" id="PF17137"/>
    </source>
</evidence>
<evidence type="ECO:0000313" key="9">
    <source>
        <dbReference type="Proteomes" id="UP000540989"/>
    </source>
</evidence>
<dbReference type="InterPro" id="IPR048395">
    <property type="entry name" value="Glyco_hydro_31_C"/>
</dbReference>
<dbReference type="SUPFAM" id="SSF74650">
    <property type="entry name" value="Galactose mutarotase-like"/>
    <property type="match status" value="1"/>
</dbReference>
<feature type="domain" description="Glycoside hydrolase family 31 N-terminal" evidence="5">
    <location>
        <begin position="54"/>
        <end position="219"/>
    </location>
</feature>
<dbReference type="InterPro" id="IPR025887">
    <property type="entry name" value="Glyco_hydro_31_N_dom"/>
</dbReference>
<evidence type="ECO:0000259" key="4">
    <source>
        <dbReference type="Pfam" id="PF01055"/>
    </source>
</evidence>
<dbReference type="GO" id="GO:0030246">
    <property type="term" value="F:carbohydrate binding"/>
    <property type="evidence" value="ECO:0007669"/>
    <property type="project" value="InterPro"/>
</dbReference>
<dbReference type="SUPFAM" id="SSF51445">
    <property type="entry name" value="(Trans)glycosidases"/>
    <property type="match status" value="1"/>
</dbReference>
<name>A0A7W7ZGH3_9BACT</name>
<evidence type="ECO:0000256" key="2">
    <source>
        <dbReference type="RuleBase" id="RU361185"/>
    </source>
</evidence>
<feature type="signal peptide" evidence="3">
    <location>
        <begin position="1"/>
        <end position="23"/>
    </location>
</feature>
<dbReference type="CDD" id="cd06591">
    <property type="entry name" value="GH31_xylosidase_XylS"/>
    <property type="match status" value="1"/>
</dbReference>
<dbReference type="InterPro" id="IPR011013">
    <property type="entry name" value="Gal_mutarotase_sf_dom"/>
</dbReference>
<dbReference type="Gene3D" id="2.60.40.1180">
    <property type="entry name" value="Golgi alpha-mannosidase II"/>
    <property type="match status" value="2"/>
</dbReference>
<feature type="domain" description="DUF5110" evidence="6">
    <location>
        <begin position="686"/>
        <end position="752"/>
    </location>
</feature>
<feature type="chain" id="PRO_5030626036" evidence="3">
    <location>
        <begin position="24"/>
        <end position="782"/>
    </location>
</feature>
<dbReference type="Proteomes" id="UP000540989">
    <property type="component" value="Unassembled WGS sequence"/>
</dbReference>
<dbReference type="InterPro" id="IPR000322">
    <property type="entry name" value="Glyco_hydro_31_TIM"/>
</dbReference>
<dbReference type="InterPro" id="IPR013780">
    <property type="entry name" value="Glyco_hydro_b"/>
</dbReference>
<dbReference type="RefSeq" id="WP_184220520.1">
    <property type="nucleotide sequence ID" value="NZ_JACHIP010000005.1"/>
</dbReference>
<dbReference type="Pfam" id="PF01055">
    <property type="entry name" value="Glyco_hydro_31_2nd"/>
    <property type="match status" value="1"/>
</dbReference>
<keyword evidence="3" id="KW-0732">Signal</keyword>
<keyword evidence="9" id="KW-1185">Reference proteome</keyword>
<dbReference type="SUPFAM" id="SSF51011">
    <property type="entry name" value="Glycosyl hydrolase domain"/>
    <property type="match status" value="1"/>
</dbReference>
<sequence length="782" mass="88470">MNSFRFSFSIALSSAALYSSACAAQMPGQSLPAQPQITATASANGLEATIGEETMRVTVCSPSLIHVVTRPHGGSSQHPQPWLLPADQSCKGAHFDFSQDEKTFILKTAKLTATLSKERGNLSFLTAEGIHLTNEGDAVPRTYTPETLNGEQTYHIVDRFRPDSSEAFYGLGQHQSGMFNYRGATVEIGQNNTDIAIPFLVSSKGYGILWNTASFTYVDNRFPLELSFDSLAGQGVDYYIVYGPEMDEIIHEYRNLTGHAPMLPRWSYGFIQSKDRYKSLDEINAIASRYRSEHIPMDTMVQDWFWWKTEGDPYFNENYHDVPADVAKLHDNHVHTMISTWGLIDPAAETYKKLDAKGLFVPHANVYDASNPEAREVYWNSLTSKLFKQGWDSFWLDSAEPEEFWPHMGDSILRDRSIAIGNGAEYTNIYPLVHNEGIQQHWRETTDQKRVFLLTRSAFLGSQRVGGTVWSGDVYSSFWGLRHQIAGGLNYALTGLPYWTTDIGGYWPGEFDGKTTSPEYQELYLRWFQFGTFCPVFRSHGHRPNNEMWTYPMVEPSLIAFDKLRYRMMPYIYSLGWKVSHDDYTIQRPLVMDFRSDALTHDIADQFMFGPAVMVNPVTEAGATERRVYLPKDSTWYDFWSGEKIEGGRYIQAPAPLERLPLYVRAGSILPLGPDEEYTDEKPNGPIELRIYPGADGTFTLYNDEGNNYNYEKGEFSTIPVTWSEADHTVTIGSRKGHYLGMPKTISLRLLLAGAGKGFEISSEARGKSVEYDGSELKIKLD</sequence>
<dbReference type="Gene3D" id="3.20.20.80">
    <property type="entry name" value="Glycosidases"/>
    <property type="match status" value="1"/>
</dbReference>
<accession>A0A7W7ZGH3</accession>
<organism evidence="8 9">
    <name type="scientific">Granulicella aggregans</name>
    <dbReference type="NCBI Taxonomy" id="474949"/>
    <lineage>
        <taxon>Bacteria</taxon>
        <taxon>Pseudomonadati</taxon>
        <taxon>Acidobacteriota</taxon>
        <taxon>Terriglobia</taxon>
        <taxon>Terriglobales</taxon>
        <taxon>Acidobacteriaceae</taxon>
        <taxon>Granulicella</taxon>
    </lineage>
</organism>
<dbReference type="CDD" id="cd14752">
    <property type="entry name" value="GH31_N"/>
    <property type="match status" value="1"/>
</dbReference>
<evidence type="ECO:0000259" key="7">
    <source>
        <dbReference type="Pfam" id="PF21365"/>
    </source>
</evidence>
<dbReference type="EC" id="3.2.1.177" evidence="8"/>